<protein>
    <recommendedName>
        <fullName evidence="5">Probable cysteine desulfurase</fullName>
        <ecNumber evidence="4">2.8.1.7</ecNumber>
    </recommendedName>
</protein>
<keyword evidence="7" id="KW-0663">Pyridoxal phosphate</keyword>
<evidence type="ECO:0000256" key="8">
    <source>
        <dbReference type="ARBA" id="ARBA00050776"/>
    </source>
</evidence>
<name>A0A919BEN8_9GAMM</name>
<evidence type="ECO:0000256" key="9">
    <source>
        <dbReference type="RuleBase" id="RU004504"/>
    </source>
</evidence>
<organism evidence="11 12">
    <name type="scientific">Thalassotalea marina</name>
    <dbReference type="NCBI Taxonomy" id="1673741"/>
    <lineage>
        <taxon>Bacteria</taxon>
        <taxon>Pseudomonadati</taxon>
        <taxon>Pseudomonadota</taxon>
        <taxon>Gammaproteobacteria</taxon>
        <taxon>Alteromonadales</taxon>
        <taxon>Colwelliaceae</taxon>
        <taxon>Thalassotalea</taxon>
    </lineage>
</organism>
<dbReference type="Gene3D" id="3.40.640.10">
    <property type="entry name" value="Type I PLP-dependent aspartate aminotransferase-like (Major domain)"/>
    <property type="match status" value="1"/>
</dbReference>
<feature type="domain" description="Aminotransferase class V" evidence="10">
    <location>
        <begin position="22"/>
        <end position="400"/>
    </location>
</feature>
<dbReference type="InterPro" id="IPR015422">
    <property type="entry name" value="PyrdxlP-dep_Trfase_small"/>
</dbReference>
<dbReference type="AlphaFoldDB" id="A0A919BEN8"/>
<sequence length="413" mass="45874">MQSPWKQDFPIFLPHAHPHLCYLDSAATCLTPKHVADAMYHYQCYMHANNPKGLYQLTAYLSDLIEQARHKLASFLGAANDSEIVFTRGTTDALNMIAYSYLEPQLIKAKQQEEPSNIVISAAEHEANILPWQRLAKAYGAELRVIPLNAKGVIDLAKYTALLDKHTRLVAICHSSNVIGVNNPVEQICKIARNKNIVTVIDGAQSIVRCDVNVNSLDCDIYTFSAHKLYGPTGCGVAYIRADLLEVMRPYQVGGAASISQHINEDLEQRNPQKLELNTVNIVGIVGLVEAIDYLTDMSSQKLNDYLCNLSAYMHERLNLLPYFQPLFPIQPKQIINHSIACFQLNGLNSQDVAGLLDYEGIAVSVGHHCAQSLHRLLGVDSSVRVSLGIYNDYKDVDHLVSALESAYRVMAV</sequence>
<evidence type="ECO:0000256" key="2">
    <source>
        <dbReference type="ARBA" id="ARBA00002824"/>
    </source>
</evidence>
<dbReference type="Gene3D" id="3.90.1150.10">
    <property type="entry name" value="Aspartate Aminotransferase, domain 1"/>
    <property type="match status" value="1"/>
</dbReference>
<dbReference type="PIRSF" id="PIRSF005572">
    <property type="entry name" value="NifS"/>
    <property type="match status" value="1"/>
</dbReference>
<evidence type="ECO:0000256" key="7">
    <source>
        <dbReference type="ARBA" id="ARBA00022898"/>
    </source>
</evidence>
<evidence type="ECO:0000256" key="4">
    <source>
        <dbReference type="ARBA" id="ARBA00012239"/>
    </source>
</evidence>
<dbReference type="GO" id="GO:0030170">
    <property type="term" value="F:pyridoxal phosphate binding"/>
    <property type="evidence" value="ECO:0007669"/>
    <property type="project" value="InterPro"/>
</dbReference>
<comment type="similarity">
    <text evidence="3">Belongs to the class-V pyridoxal-phosphate-dependent aminotransferase family. Csd subfamily.</text>
</comment>
<dbReference type="EC" id="2.8.1.7" evidence="4"/>
<comment type="caution">
    <text evidence="11">The sequence shown here is derived from an EMBL/GenBank/DDBJ whole genome shotgun (WGS) entry which is preliminary data.</text>
</comment>
<keyword evidence="6" id="KW-0808">Transferase</keyword>
<dbReference type="InterPro" id="IPR015421">
    <property type="entry name" value="PyrdxlP-dep_Trfase_major"/>
</dbReference>
<dbReference type="InterPro" id="IPR010970">
    <property type="entry name" value="Cys_dSase_SufS"/>
</dbReference>
<dbReference type="GO" id="GO:0031071">
    <property type="term" value="F:cysteine desulfurase activity"/>
    <property type="evidence" value="ECO:0007669"/>
    <property type="project" value="UniProtKB-EC"/>
</dbReference>
<dbReference type="Proteomes" id="UP000623842">
    <property type="component" value="Unassembled WGS sequence"/>
</dbReference>
<evidence type="ECO:0000313" key="12">
    <source>
        <dbReference type="Proteomes" id="UP000623842"/>
    </source>
</evidence>
<dbReference type="SUPFAM" id="SSF53383">
    <property type="entry name" value="PLP-dependent transferases"/>
    <property type="match status" value="1"/>
</dbReference>
<evidence type="ECO:0000259" key="10">
    <source>
        <dbReference type="Pfam" id="PF00266"/>
    </source>
</evidence>
<comment type="cofactor">
    <cofactor evidence="1 9">
        <name>pyridoxal 5'-phosphate</name>
        <dbReference type="ChEBI" id="CHEBI:597326"/>
    </cofactor>
</comment>
<evidence type="ECO:0000256" key="6">
    <source>
        <dbReference type="ARBA" id="ARBA00022679"/>
    </source>
</evidence>
<reference evidence="11" key="1">
    <citation type="journal article" date="2014" name="Int. J. Syst. Evol. Microbiol.">
        <title>Complete genome sequence of Corynebacterium casei LMG S-19264T (=DSM 44701T), isolated from a smear-ripened cheese.</title>
        <authorList>
            <consortium name="US DOE Joint Genome Institute (JGI-PGF)"/>
            <person name="Walter F."/>
            <person name="Albersmeier A."/>
            <person name="Kalinowski J."/>
            <person name="Ruckert C."/>
        </authorList>
    </citation>
    <scope>NUCLEOTIDE SEQUENCE</scope>
    <source>
        <strain evidence="11">KCTC 42731</strain>
    </source>
</reference>
<dbReference type="CDD" id="cd06453">
    <property type="entry name" value="SufS_like"/>
    <property type="match status" value="1"/>
</dbReference>
<evidence type="ECO:0000256" key="1">
    <source>
        <dbReference type="ARBA" id="ARBA00001933"/>
    </source>
</evidence>
<evidence type="ECO:0000256" key="5">
    <source>
        <dbReference type="ARBA" id="ARBA00021850"/>
    </source>
</evidence>
<dbReference type="Pfam" id="PF00266">
    <property type="entry name" value="Aminotran_5"/>
    <property type="match status" value="1"/>
</dbReference>
<dbReference type="GO" id="GO:0006534">
    <property type="term" value="P:cysteine metabolic process"/>
    <property type="evidence" value="ECO:0007669"/>
    <property type="project" value="InterPro"/>
</dbReference>
<dbReference type="EMBL" id="BNCK01000002">
    <property type="protein sequence ID" value="GHF83657.1"/>
    <property type="molecule type" value="Genomic_DNA"/>
</dbReference>
<proteinExistence type="inferred from homology"/>
<reference evidence="11" key="2">
    <citation type="submission" date="2020-09" db="EMBL/GenBank/DDBJ databases">
        <authorList>
            <person name="Sun Q."/>
            <person name="Kim S."/>
        </authorList>
    </citation>
    <scope>NUCLEOTIDE SEQUENCE</scope>
    <source>
        <strain evidence="11">KCTC 42731</strain>
    </source>
</reference>
<comment type="catalytic activity">
    <reaction evidence="8">
        <text>(sulfur carrier)-H + L-cysteine = (sulfur carrier)-SH + L-alanine</text>
        <dbReference type="Rhea" id="RHEA:43892"/>
        <dbReference type="Rhea" id="RHEA-COMP:14737"/>
        <dbReference type="Rhea" id="RHEA-COMP:14739"/>
        <dbReference type="ChEBI" id="CHEBI:29917"/>
        <dbReference type="ChEBI" id="CHEBI:35235"/>
        <dbReference type="ChEBI" id="CHEBI:57972"/>
        <dbReference type="ChEBI" id="CHEBI:64428"/>
        <dbReference type="EC" id="2.8.1.7"/>
    </reaction>
</comment>
<gene>
    <name evidence="11" type="primary">csdB</name>
    <name evidence="11" type="ORF">GCM10017161_08690</name>
</gene>
<comment type="function">
    <text evidence="2">Catalyzes the removal of elemental sulfur and selenium atoms from L-cysteine, L-cystine, L-selenocysteine, and L-selenocystine to produce L-alanine.</text>
</comment>
<dbReference type="RefSeq" id="WP_189767648.1">
    <property type="nucleotide sequence ID" value="NZ_BNCK01000002.1"/>
</dbReference>
<dbReference type="InterPro" id="IPR016454">
    <property type="entry name" value="Cysteine_dSase"/>
</dbReference>
<accession>A0A919BEN8</accession>
<dbReference type="InterPro" id="IPR015424">
    <property type="entry name" value="PyrdxlP-dep_Trfase"/>
</dbReference>
<evidence type="ECO:0000256" key="3">
    <source>
        <dbReference type="ARBA" id="ARBA00010447"/>
    </source>
</evidence>
<dbReference type="PANTHER" id="PTHR43586">
    <property type="entry name" value="CYSTEINE DESULFURASE"/>
    <property type="match status" value="1"/>
</dbReference>
<dbReference type="InterPro" id="IPR000192">
    <property type="entry name" value="Aminotrans_V_dom"/>
</dbReference>
<keyword evidence="12" id="KW-1185">Reference proteome</keyword>
<dbReference type="PROSITE" id="PS00595">
    <property type="entry name" value="AA_TRANSFER_CLASS_5"/>
    <property type="match status" value="1"/>
</dbReference>
<evidence type="ECO:0000313" key="11">
    <source>
        <dbReference type="EMBL" id="GHF83657.1"/>
    </source>
</evidence>
<dbReference type="InterPro" id="IPR020578">
    <property type="entry name" value="Aminotrans_V_PyrdxlP_BS"/>
</dbReference>
<dbReference type="PANTHER" id="PTHR43586:SF8">
    <property type="entry name" value="CYSTEINE DESULFURASE 1, CHLOROPLASTIC"/>
    <property type="match status" value="1"/>
</dbReference>